<evidence type="ECO:0000313" key="27">
    <source>
        <dbReference type="Proteomes" id="UP000297736"/>
    </source>
</evidence>
<evidence type="ECO:0000313" key="23">
    <source>
        <dbReference type="Proteomes" id="UP000234289"/>
    </source>
</evidence>
<reference evidence="17 27" key="5">
    <citation type="submission" date="2018-10" db="EMBL/GenBank/DDBJ databases">
        <title>Brevibacterium genomes from Austrain hard cheese rinds.</title>
        <authorList>
            <person name="Anast J.M."/>
            <person name="Dzieciol M."/>
            <person name="Schultz D.L."/>
            <person name="Mann E."/>
            <person name="Wagner M."/>
            <person name="Schmitz-Esser S."/>
        </authorList>
    </citation>
    <scope>NUCLEOTIDE SEQUENCE [LARGE SCALE GENOMIC DNA]</scope>
    <source>
        <strain evidence="17 27">L261</strain>
    </source>
</reference>
<dbReference type="EMBL" id="RHFF01000021">
    <property type="protein sequence ID" value="TGD36961.1"/>
    <property type="molecule type" value="Genomic_DNA"/>
</dbReference>
<dbReference type="Proteomes" id="UP000217881">
    <property type="component" value="Unassembled WGS sequence"/>
</dbReference>
<keyword evidence="4 7" id="KW-0812">Transmembrane</keyword>
<dbReference type="InterPro" id="IPR007341">
    <property type="entry name" value="Transgly_assoc"/>
</dbReference>
<evidence type="ECO:0000313" key="19">
    <source>
        <dbReference type="Proteomes" id="UP000217720"/>
    </source>
</evidence>
<protein>
    <submittedName>
        <fullName evidence="12">GlsB/YeaQ/YmgE family stress response membrane protein</fullName>
    </submittedName>
    <submittedName>
        <fullName evidence="14">Uncharacterized membrane protein YeaQ/YmgE, transglycosylase-associated protein family</fullName>
    </submittedName>
</protein>
<dbReference type="EMBL" id="NRGO01000020">
    <property type="protein sequence ID" value="PCC48978.1"/>
    <property type="molecule type" value="Genomic_DNA"/>
</dbReference>
<dbReference type="Proteomes" id="UP000218377">
    <property type="component" value="Unassembled WGS sequence"/>
</dbReference>
<dbReference type="PANTHER" id="PTHR33884">
    <property type="entry name" value="UPF0410 PROTEIN YMGE"/>
    <property type="match status" value="1"/>
</dbReference>
<dbReference type="EMBL" id="NRHA01000023">
    <property type="protein sequence ID" value="PCC52367.1"/>
    <property type="molecule type" value="Genomic_DNA"/>
</dbReference>
<evidence type="ECO:0000256" key="2">
    <source>
        <dbReference type="ARBA" id="ARBA00011006"/>
    </source>
</evidence>
<dbReference type="Pfam" id="PF04226">
    <property type="entry name" value="Transgly_assoc"/>
    <property type="match status" value="1"/>
</dbReference>
<dbReference type="EMBL" id="NRGX01000001">
    <property type="protein sequence ID" value="PCC18745.1"/>
    <property type="molecule type" value="Genomic_DNA"/>
</dbReference>
<evidence type="ECO:0000313" key="14">
    <source>
        <dbReference type="EMBL" id="SMX99678.1"/>
    </source>
</evidence>
<dbReference type="Proteomes" id="UP000218620">
    <property type="component" value="Unassembled WGS sequence"/>
</dbReference>
<evidence type="ECO:0000256" key="5">
    <source>
        <dbReference type="ARBA" id="ARBA00022989"/>
    </source>
</evidence>
<evidence type="ECO:0000256" key="3">
    <source>
        <dbReference type="ARBA" id="ARBA00022475"/>
    </source>
</evidence>
<keyword evidence="5 7" id="KW-1133">Transmembrane helix</keyword>
<evidence type="ECO:0000256" key="7">
    <source>
        <dbReference type="SAM" id="Phobius"/>
    </source>
</evidence>
<dbReference type="EMBL" id="FXZI01000018">
    <property type="protein sequence ID" value="SMY04197.1"/>
    <property type="molecule type" value="Genomic_DNA"/>
</dbReference>
<reference evidence="8 26" key="4">
    <citation type="submission" date="2017-12" db="EMBL/GenBank/DDBJ databases">
        <authorList>
            <person name="Levesque S."/>
        </authorList>
    </citation>
    <scope>NUCLEOTIDE SEQUENCE [LARGE SCALE GENOMIC DNA]</scope>
    <source>
        <strain evidence="8 26">SMQ-1420</strain>
    </source>
</reference>
<proteinExistence type="inferred from homology"/>
<keyword evidence="6 7" id="KW-0472">Membrane</keyword>
<evidence type="ECO:0000313" key="16">
    <source>
        <dbReference type="EMBL" id="SMY04197.1"/>
    </source>
</evidence>
<evidence type="ECO:0000256" key="6">
    <source>
        <dbReference type="ARBA" id="ARBA00023136"/>
    </source>
</evidence>
<dbReference type="Proteomes" id="UP000217720">
    <property type="component" value="Unassembled WGS sequence"/>
</dbReference>
<evidence type="ECO:0000313" key="10">
    <source>
        <dbReference type="EMBL" id="PCC41580.1"/>
    </source>
</evidence>
<dbReference type="Proteomes" id="UP000297736">
    <property type="component" value="Unassembled WGS sequence"/>
</dbReference>
<organism evidence="12 19">
    <name type="scientific">Brevibacterium aurantiacum</name>
    <dbReference type="NCBI Taxonomy" id="273384"/>
    <lineage>
        <taxon>Bacteria</taxon>
        <taxon>Bacillati</taxon>
        <taxon>Actinomycetota</taxon>
        <taxon>Actinomycetes</taxon>
        <taxon>Micrococcales</taxon>
        <taxon>Brevibacteriaceae</taxon>
        <taxon>Brevibacterium</taxon>
    </lineage>
</organism>
<dbReference type="Proteomes" id="UP000234300">
    <property type="component" value="Unassembled WGS sequence"/>
</dbReference>
<dbReference type="EMBL" id="NRGP01000019">
    <property type="protein sequence ID" value="PCC45796.1"/>
    <property type="molecule type" value="Genomic_DNA"/>
</dbReference>
<sequence>MGFIAYLVLGLIAAVIAKMILPGRQGGGWIATLVVGVLGAIVGGWIGTTLFGVSVDSFFEISSWLCAIGGSIIVLIIWGLITRRKGVAERR</sequence>
<dbReference type="AlphaFoldDB" id="A0A2A3ZBL1"/>
<evidence type="ECO:0000313" key="11">
    <source>
        <dbReference type="EMBL" id="PCC45796.1"/>
    </source>
</evidence>
<dbReference type="Proteomes" id="UP000282731">
    <property type="component" value="Chromosome"/>
</dbReference>
<dbReference type="Proteomes" id="UP000234327">
    <property type="component" value="Unassembled WGS sequence"/>
</dbReference>
<reference evidence="18 19" key="1">
    <citation type="journal article" date="2017" name="Elife">
        <title>Extensive horizontal gene transfer in cheese-associated bacteria.</title>
        <authorList>
            <person name="Bonham K.S."/>
            <person name="Wolfe B.E."/>
            <person name="Dutton R.J."/>
        </authorList>
    </citation>
    <scope>NUCLEOTIDE SEQUENCE [LARGE SCALE GENOMIC DNA]</scope>
    <source>
        <strain evidence="13 20">738_8</strain>
        <strain evidence="12 19">900_6</strain>
        <strain evidence="11 18">947_7</strain>
        <strain evidence="10 22">962_8</strain>
        <strain evidence="9 21">JB5</strain>
    </source>
</reference>
<dbReference type="EMBL" id="FXYZ01000022">
    <property type="protein sequence ID" value="SMX99678.1"/>
    <property type="molecule type" value="Genomic_DNA"/>
</dbReference>
<evidence type="ECO:0000313" key="13">
    <source>
        <dbReference type="EMBL" id="PCC52367.1"/>
    </source>
</evidence>
<evidence type="ECO:0000313" key="18">
    <source>
        <dbReference type="Proteomes" id="UP000217564"/>
    </source>
</evidence>
<dbReference type="Proteomes" id="UP000234289">
    <property type="component" value="Unassembled WGS sequence"/>
</dbReference>
<evidence type="ECO:0000313" key="25">
    <source>
        <dbReference type="Proteomes" id="UP000234327"/>
    </source>
</evidence>
<gene>
    <name evidence="15" type="ORF">BAUR920_03480</name>
    <name evidence="14" type="ORF">BAURA63_03381</name>
    <name evidence="16" type="ORF">BAURA86_03591</name>
    <name evidence="13" type="ORF">CIK59_16840</name>
    <name evidence="12" type="ORF">CIK62_15495</name>
    <name evidence="11" type="ORF">CIK64_13765</name>
    <name evidence="10" type="ORF">CIK65_16905</name>
    <name evidence="9" type="ORF">CIK79_10875</name>
    <name evidence="8" type="ORF">CXR27_03100</name>
    <name evidence="17" type="ORF">EB834_17470</name>
</gene>
<accession>A0A2H1KQG8</accession>
<dbReference type="GO" id="GO:0005886">
    <property type="term" value="C:plasma membrane"/>
    <property type="evidence" value="ECO:0007669"/>
    <property type="project" value="UniProtKB-SubCell"/>
</dbReference>
<accession>A0A2A3ZBL1</accession>
<evidence type="ECO:0000256" key="4">
    <source>
        <dbReference type="ARBA" id="ARBA00022692"/>
    </source>
</evidence>
<evidence type="ECO:0000313" key="12">
    <source>
        <dbReference type="EMBL" id="PCC48978.1"/>
    </source>
</evidence>
<comment type="subcellular location">
    <subcellularLocation>
        <location evidence="1">Cell membrane</location>
        <topology evidence="1">Multi-pass membrane protein</topology>
    </subcellularLocation>
</comment>
<keyword evidence="3" id="KW-1003">Cell membrane</keyword>
<evidence type="ECO:0000313" key="8">
    <source>
        <dbReference type="EMBL" id="AZT96106.1"/>
    </source>
</evidence>
<evidence type="ECO:0000313" key="17">
    <source>
        <dbReference type="EMBL" id="TGD36961.1"/>
    </source>
</evidence>
<dbReference type="EMBL" id="FXZG01000034">
    <property type="protein sequence ID" value="SMY02053.1"/>
    <property type="molecule type" value="Genomic_DNA"/>
</dbReference>
<evidence type="ECO:0000313" key="24">
    <source>
        <dbReference type="Proteomes" id="UP000234300"/>
    </source>
</evidence>
<evidence type="ECO:0000256" key="1">
    <source>
        <dbReference type="ARBA" id="ARBA00004651"/>
    </source>
</evidence>
<evidence type="ECO:0000313" key="22">
    <source>
        <dbReference type="Proteomes" id="UP000218620"/>
    </source>
</evidence>
<evidence type="ECO:0000313" key="20">
    <source>
        <dbReference type="Proteomes" id="UP000217881"/>
    </source>
</evidence>
<dbReference type="PANTHER" id="PTHR33884:SF3">
    <property type="entry name" value="UPF0410 PROTEIN YMGE"/>
    <property type="match status" value="1"/>
</dbReference>
<comment type="similarity">
    <text evidence="2">Belongs to the UPF0410 family.</text>
</comment>
<evidence type="ECO:0000313" key="26">
    <source>
        <dbReference type="Proteomes" id="UP000282731"/>
    </source>
</evidence>
<feature type="transmembrane region" description="Helical" evidence="7">
    <location>
        <begin position="28"/>
        <end position="55"/>
    </location>
</feature>
<reference evidence="8 26" key="6">
    <citation type="submission" date="2019-01" db="EMBL/GenBank/DDBJ databases">
        <title>Comparative genomic analysis of Brevibacterium aurantiacum sheds light on its evolution and its adaptation to smear-ripened cheeses.</title>
        <authorList>
            <person name="Moineau S."/>
        </authorList>
    </citation>
    <scope>NUCLEOTIDE SEQUENCE [LARGE SCALE GENOMIC DNA]</scope>
    <source>
        <strain evidence="8 26">SMQ-1420</strain>
    </source>
</reference>
<dbReference type="Proteomes" id="UP000217564">
    <property type="component" value="Unassembled WGS sequence"/>
</dbReference>
<dbReference type="RefSeq" id="WP_096147038.1">
    <property type="nucleotide sequence ID" value="NZ_CP025334.1"/>
</dbReference>
<name>A0A2A3ZBL1_BREAU</name>
<feature type="transmembrane region" description="Helical" evidence="7">
    <location>
        <begin position="6"/>
        <end position="21"/>
    </location>
</feature>
<reference evidence="23" key="3">
    <citation type="submission" date="2017-03" db="EMBL/GenBank/DDBJ databases">
        <authorList>
            <person name="Monnet C."/>
        </authorList>
    </citation>
    <scope>NUCLEOTIDE SEQUENCE [LARGE SCALE GENOMIC DNA]</scope>
    <source>
        <strain evidence="23">CNRZ 920</strain>
    </source>
</reference>
<dbReference type="EMBL" id="CP025334">
    <property type="protein sequence ID" value="AZT96106.1"/>
    <property type="molecule type" value="Genomic_DNA"/>
</dbReference>
<evidence type="ECO:0000313" key="15">
    <source>
        <dbReference type="EMBL" id="SMY02053.1"/>
    </source>
</evidence>
<evidence type="ECO:0000313" key="21">
    <source>
        <dbReference type="Proteomes" id="UP000218377"/>
    </source>
</evidence>
<reference evidence="24 25" key="2">
    <citation type="submission" date="2017-03" db="EMBL/GenBank/DDBJ databases">
        <authorList>
            <person name="Afonso C.L."/>
            <person name="Miller P.J."/>
            <person name="Scott M.A."/>
            <person name="Spackman E."/>
            <person name="Goraichik I."/>
            <person name="Dimitrov K.M."/>
            <person name="Suarez D.L."/>
            <person name="Swayne D.E."/>
        </authorList>
    </citation>
    <scope>NUCLEOTIDE SEQUENCE [LARGE SCALE GENOMIC DNA]</scope>
    <source>
        <strain evidence="14">6</strain>
        <strain evidence="25">6(3)</strain>
        <strain evidence="16">8</strain>
        <strain evidence="24">8(6)</strain>
        <strain evidence="15">CNRZ 920</strain>
    </source>
</reference>
<feature type="transmembrane region" description="Helical" evidence="7">
    <location>
        <begin position="61"/>
        <end position="81"/>
    </location>
</feature>
<dbReference type="EMBL" id="NRGQ01000027">
    <property type="protein sequence ID" value="PCC41580.1"/>
    <property type="molecule type" value="Genomic_DNA"/>
</dbReference>
<evidence type="ECO:0000313" key="9">
    <source>
        <dbReference type="EMBL" id="PCC18745.1"/>
    </source>
</evidence>